<name>A0A699XD04_TANCI</name>
<accession>A0A699XD04</accession>
<comment type="caution">
    <text evidence="2">The sequence shown here is derived from an EMBL/GenBank/DDBJ whole genome shotgun (WGS) entry which is preliminary data.</text>
</comment>
<sequence length="37" mass="3964">MQDLLPVPGRSSASQTPTPSGQKQDSAQVQTLRLNAR</sequence>
<proteinExistence type="predicted"/>
<dbReference type="AlphaFoldDB" id="A0A699XD04"/>
<protein>
    <submittedName>
        <fullName evidence="2">Uncharacterized protein</fullName>
    </submittedName>
</protein>
<feature type="compositionally biased region" description="Polar residues" evidence="1">
    <location>
        <begin position="11"/>
        <end position="37"/>
    </location>
</feature>
<dbReference type="EMBL" id="BKCJ011809011">
    <property type="protein sequence ID" value="GFD54691.1"/>
    <property type="molecule type" value="Genomic_DNA"/>
</dbReference>
<evidence type="ECO:0000313" key="2">
    <source>
        <dbReference type="EMBL" id="GFD54691.1"/>
    </source>
</evidence>
<organism evidence="2">
    <name type="scientific">Tanacetum cinerariifolium</name>
    <name type="common">Dalmatian daisy</name>
    <name type="synonym">Chrysanthemum cinerariifolium</name>
    <dbReference type="NCBI Taxonomy" id="118510"/>
    <lineage>
        <taxon>Eukaryota</taxon>
        <taxon>Viridiplantae</taxon>
        <taxon>Streptophyta</taxon>
        <taxon>Embryophyta</taxon>
        <taxon>Tracheophyta</taxon>
        <taxon>Spermatophyta</taxon>
        <taxon>Magnoliopsida</taxon>
        <taxon>eudicotyledons</taxon>
        <taxon>Gunneridae</taxon>
        <taxon>Pentapetalae</taxon>
        <taxon>asterids</taxon>
        <taxon>campanulids</taxon>
        <taxon>Asterales</taxon>
        <taxon>Asteraceae</taxon>
        <taxon>Asteroideae</taxon>
        <taxon>Anthemideae</taxon>
        <taxon>Anthemidinae</taxon>
        <taxon>Tanacetum</taxon>
    </lineage>
</organism>
<gene>
    <name evidence="2" type="ORF">Tci_926660</name>
</gene>
<feature type="region of interest" description="Disordered" evidence="1">
    <location>
        <begin position="1"/>
        <end position="37"/>
    </location>
</feature>
<evidence type="ECO:0000256" key="1">
    <source>
        <dbReference type="SAM" id="MobiDB-lite"/>
    </source>
</evidence>
<feature type="non-terminal residue" evidence="2">
    <location>
        <position position="37"/>
    </location>
</feature>
<reference evidence="2" key="1">
    <citation type="journal article" date="2019" name="Sci. Rep.">
        <title>Draft genome of Tanacetum cinerariifolium, the natural source of mosquito coil.</title>
        <authorList>
            <person name="Yamashiro T."/>
            <person name="Shiraishi A."/>
            <person name="Satake H."/>
            <person name="Nakayama K."/>
        </authorList>
    </citation>
    <scope>NUCLEOTIDE SEQUENCE</scope>
</reference>